<dbReference type="PANTHER" id="PTHR16196:SF0">
    <property type="entry name" value="PRE-MRNA-SPLICING FACTOR CWC25 HOMOLOG"/>
    <property type="match status" value="1"/>
</dbReference>
<evidence type="ECO:0000256" key="3">
    <source>
        <dbReference type="ARBA" id="ARBA00022664"/>
    </source>
</evidence>
<evidence type="ECO:0000256" key="7">
    <source>
        <dbReference type="ARBA" id="ARBA00023242"/>
    </source>
</evidence>
<feature type="compositionally biased region" description="Basic and acidic residues" evidence="9">
    <location>
        <begin position="249"/>
        <end position="263"/>
    </location>
</feature>
<comment type="subcellular location">
    <subcellularLocation>
        <location evidence="1">Nucleus</location>
    </subcellularLocation>
</comment>
<evidence type="ECO:0000256" key="2">
    <source>
        <dbReference type="ARBA" id="ARBA00006695"/>
    </source>
</evidence>
<dbReference type="eggNOG" id="KOG3869">
    <property type="taxonomic scope" value="Eukaryota"/>
</dbReference>
<dbReference type="InterPro" id="IPR019339">
    <property type="entry name" value="CIR_N_dom"/>
</dbReference>
<evidence type="ECO:0000256" key="5">
    <source>
        <dbReference type="ARBA" id="ARBA00023054"/>
    </source>
</evidence>
<feature type="compositionally biased region" description="Basic and acidic residues" evidence="9">
    <location>
        <begin position="404"/>
        <end position="444"/>
    </location>
</feature>
<keyword evidence="4" id="KW-0747">Spliceosome</keyword>
<gene>
    <name evidence="11" type="ORF">PHATRDRAFT_43418</name>
</gene>
<reference evidence="11 12" key="1">
    <citation type="journal article" date="2008" name="Nature">
        <title>The Phaeodactylum genome reveals the evolutionary history of diatom genomes.</title>
        <authorList>
            <person name="Bowler C."/>
            <person name="Allen A.E."/>
            <person name="Badger J.H."/>
            <person name="Grimwood J."/>
            <person name="Jabbari K."/>
            <person name="Kuo A."/>
            <person name="Maheswari U."/>
            <person name="Martens C."/>
            <person name="Maumus F."/>
            <person name="Otillar R.P."/>
            <person name="Rayko E."/>
            <person name="Salamov A."/>
            <person name="Vandepoele K."/>
            <person name="Beszteri B."/>
            <person name="Gruber A."/>
            <person name="Heijde M."/>
            <person name="Katinka M."/>
            <person name="Mock T."/>
            <person name="Valentin K."/>
            <person name="Verret F."/>
            <person name="Berges J.A."/>
            <person name="Brownlee C."/>
            <person name="Cadoret J.P."/>
            <person name="Chiovitti A."/>
            <person name="Choi C.J."/>
            <person name="Coesel S."/>
            <person name="De Martino A."/>
            <person name="Detter J.C."/>
            <person name="Durkin C."/>
            <person name="Falciatore A."/>
            <person name="Fournet J."/>
            <person name="Haruta M."/>
            <person name="Huysman M.J."/>
            <person name="Jenkins B.D."/>
            <person name="Jiroutova K."/>
            <person name="Jorgensen R.E."/>
            <person name="Joubert Y."/>
            <person name="Kaplan A."/>
            <person name="Kroger N."/>
            <person name="Kroth P.G."/>
            <person name="La Roche J."/>
            <person name="Lindquist E."/>
            <person name="Lommer M."/>
            <person name="Martin-Jezequel V."/>
            <person name="Lopez P.J."/>
            <person name="Lucas S."/>
            <person name="Mangogna M."/>
            <person name="McGinnis K."/>
            <person name="Medlin L.K."/>
            <person name="Montsant A."/>
            <person name="Oudot-Le Secq M.P."/>
            <person name="Napoli C."/>
            <person name="Obornik M."/>
            <person name="Parker M.S."/>
            <person name="Petit J.L."/>
            <person name="Porcel B.M."/>
            <person name="Poulsen N."/>
            <person name="Robison M."/>
            <person name="Rychlewski L."/>
            <person name="Rynearson T.A."/>
            <person name="Schmutz J."/>
            <person name="Shapiro H."/>
            <person name="Siaut M."/>
            <person name="Stanley M."/>
            <person name="Sussman M.R."/>
            <person name="Taylor A.R."/>
            <person name="Vardi A."/>
            <person name="von Dassow P."/>
            <person name="Vyverman W."/>
            <person name="Willis A."/>
            <person name="Wyrwicz L.S."/>
            <person name="Rokhsar D.S."/>
            <person name="Weissenbach J."/>
            <person name="Armbrust E.V."/>
            <person name="Green B.R."/>
            <person name="Van de Peer Y."/>
            <person name="Grigoriev I.V."/>
        </authorList>
    </citation>
    <scope>NUCLEOTIDE SEQUENCE [LARGE SCALE GENOMIC DNA]</scope>
    <source>
        <strain evidence="11 12">CCAP 1055/1</strain>
    </source>
</reference>
<keyword evidence="7" id="KW-0539">Nucleus</keyword>
<dbReference type="OMA" id="SWHPHTM"/>
<keyword evidence="12" id="KW-1185">Reference proteome</keyword>
<feature type="compositionally biased region" description="Basic and acidic residues" evidence="9">
    <location>
        <begin position="332"/>
        <end position="347"/>
    </location>
</feature>
<dbReference type="Pfam" id="PF12542">
    <property type="entry name" value="CWC25"/>
    <property type="match status" value="1"/>
</dbReference>
<dbReference type="KEGG" id="pti:PHATRDRAFT_43418"/>
<dbReference type="Proteomes" id="UP000000759">
    <property type="component" value="Chromosome 2"/>
</dbReference>
<evidence type="ECO:0000256" key="4">
    <source>
        <dbReference type="ARBA" id="ARBA00022728"/>
    </source>
</evidence>
<dbReference type="GO" id="GO:0005684">
    <property type="term" value="C:U2-type spliceosomal complex"/>
    <property type="evidence" value="ECO:0007669"/>
    <property type="project" value="TreeGrafter"/>
</dbReference>
<proteinExistence type="inferred from homology"/>
<comment type="similarity">
    <text evidence="2">Belongs to the CWC25 family.</text>
</comment>
<feature type="compositionally biased region" description="Basic residues" evidence="9">
    <location>
        <begin position="264"/>
        <end position="279"/>
    </location>
</feature>
<feature type="region of interest" description="Disordered" evidence="9">
    <location>
        <begin position="402"/>
        <end position="459"/>
    </location>
</feature>
<dbReference type="GO" id="GO:0000398">
    <property type="term" value="P:mRNA splicing, via spliceosome"/>
    <property type="evidence" value="ECO:0007669"/>
    <property type="project" value="TreeGrafter"/>
</dbReference>
<feature type="domain" description="CBF1-interacting co-repressor CIR N-terminal" evidence="10">
    <location>
        <begin position="12"/>
        <end position="48"/>
    </location>
</feature>
<sequence>MVQGLAFLSKKSWHVKNLANQEKVWVAEQQQQAEAAKTQELAKQIQHEREREELEALTGKKTTLDRGIDWMYQGQNAQSEIAEQDAIKKSEEYLLGKEYVPEGAIKGDLDDGQAMEGVNAVLAAATVADTAGQSSTAYSEQTVAERNEAFRVRHEDPMFAVSTLAYQKTQQHERNKELYEKVVGGVAVDEKRRSKKEKKRKRDREESPGRRSSRKHHRRDRKAHADNEHYDRRRRNDSKEKDHHRRHDRRDGREHSQSHEPRHPRIHRSQRPSPKHHERRDHGGDYSHHRCQYDRSSSVDSRNRSLSRERRGHGRNYRTPEYDYSKSQLNHQEVRSDRLNNDKARDDCEPCPTQYATVSTQTRAVLQKQKGFGLQNAPGRSKSSIMVHPQQLGPNQELLRRKRQEQQEEHRRVKELKSNRRLLTSEEKTKALRDMETAAHRQEATRTSLSKHREKEDPPRLRNAAFLEKLSQQANGMHGEGVNLADRVSRNRNTNQKLHDKFL</sequence>
<feature type="compositionally biased region" description="Basic residues" evidence="9">
    <location>
        <begin position="193"/>
        <end position="202"/>
    </location>
</feature>
<dbReference type="EMBL" id="CM000606">
    <property type="protein sequence ID" value="EEC50424.1"/>
    <property type="molecule type" value="Genomic_DNA"/>
</dbReference>
<feature type="region of interest" description="Disordered" evidence="9">
    <location>
        <begin position="189"/>
        <end position="347"/>
    </location>
</feature>
<dbReference type="Pfam" id="PF10197">
    <property type="entry name" value="Cir_N"/>
    <property type="match status" value="1"/>
</dbReference>
<evidence type="ECO:0000256" key="6">
    <source>
        <dbReference type="ARBA" id="ARBA00023187"/>
    </source>
</evidence>
<dbReference type="OrthoDB" id="21123at2759"/>
<feature type="compositionally biased region" description="Basic residues" evidence="9">
    <location>
        <begin position="232"/>
        <end position="248"/>
    </location>
</feature>
<dbReference type="GeneID" id="7197144"/>
<keyword evidence="6" id="KW-0508">mRNA splicing</keyword>
<feature type="coiled-coil region" evidence="8">
    <location>
        <begin position="28"/>
        <end position="55"/>
    </location>
</feature>
<keyword evidence="5 8" id="KW-0175">Coiled coil</keyword>
<dbReference type="InParanoid" id="B7FS63"/>
<protein>
    <recommendedName>
        <fullName evidence="10">CBF1-interacting co-repressor CIR N-terminal domain-containing protein</fullName>
    </recommendedName>
</protein>
<dbReference type="PANTHER" id="PTHR16196">
    <property type="entry name" value="CELL CYCLE CONTROL PROTEIN CWF25"/>
    <property type="match status" value="1"/>
</dbReference>
<feature type="compositionally biased region" description="Basic residues" evidence="9">
    <location>
        <begin position="211"/>
        <end position="222"/>
    </location>
</feature>
<evidence type="ECO:0000256" key="8">
    <source>
        <dbReference type="SAM" id="Coils"/>
    </source>
</evidence>
<feature type="compositionally biased region" description="Basic and acidic residues" evidence="9">
    <location>
        <begin position="280"/>
        <end position="293"/>
    </location>
</feature>
<organism evidence="11 12">
    <name type="scientific">Phaeodactylum tricornutum (strain CCAP 1055/1)</name>
    <dbReference type="NCBI Taxonomy" id="556484"/>
    <lineage>
        <taxon>Eukaryota</taxon>
        <taxon>Sar</taxon>
        <taxon>Stramenopiles</taxon>
        <taxon>Ochrophyta</taxon>
        <taxon>Bacillariophyta</taxon>
        <taxon>Bacillariophyceae</taxon>
        <taxon>Bacillariophycidae</taxon>
        <taxon>Naviculales</taxon>
        <taxon>Phaeodactylaceae</taxon>
        <taxon>Phaeodactylum</taxon>
    </lineage>
</organism>
<dbReference type="SMART" id="SM01083">
    <property type="entry name" value="Cir_N"/>
    <property type="match status" value="1"/>
</dbReference>
<evidence type="ECO:0000256" key="1">
    <source>
        <dbReference type="ARBA" id="ARBA00004123"/>
    </source>
</evidence>
<dbReference type="STRING" id="556484.B7FS63"/>
<accession>B7FS63</accession>
<evidence type="ECO:0000313" key="12">
    <source>
        <dbReference type="Proteomes" id="UP000000759"/>
    </source>
</evidence>
<dbReference type="AlphaFoldDB" id="B7FS63"/>
<keyword evidence="3" id="KW-0507">mRNA processing</keyword>
<name>B7FS63_PHATC</name>
<dbReference type="PaxDb" id="2850-Phatr43418"/>
<evidence type="ECO:0000256" key="9">
    <source>
        <dbReference type="SAM" id="MobiDB-lite"/>
    </source>
</evidence>
<dbReference type="HOGENOM" id="CLU_031091_0_0_1"/>
<reference evidence="12" key="2">
    <citation type="submission" date="2008-08" db="EMBL/GenBank/DDBJ databases">
        <authorList>
            <consortium name="Diatom Consortium"/>
            <person name="Grigoriev I."/>
            <person name="Grimwood J."/>
            <person name="Kuo A."/>
            <person name="Otillar R.P."/>
            <person name="Salamov A."/>
            <person name="Detter J.C."/>
            <person name="Lindquist E."/>
            <person name="Shapiro H."/>
            <person name="Lucas S."/>
            <person name="Glavina del Rio T."/>
            <person name="Pitluck S."/>
            <person name="Rokhsar D."/>
            <person name="Bowler C."/>
        </authorList>
    </citation>
    <scope>GENOME REANNOTATION</scope>
    <source>
        <strain evidence="12">CCAP 1055/1</strain>
    </source>
</reference>
<dbReference type="RefSeq" id="XP_002177610.1">
    <property type="nucleotide sequence ID" value="XM_002177574.1"/>
</dbReference>
<dbReference type="InterPro" id="IPR051376">
    <property type="entry name" value="CWC25_splicing_factor"/>
</dbReference>
<dbReference type="InterPro" id="IPR022209">
    <property type="entry name" value="CWC25"/>
</dbReference>
<evidence type="ECO:0000313" key="11">
    <source>
        <dbReference type="EMBL" id="EEC50424.1"/>
    </source>
</evidence>
<evidence type="ECO:0000259" key="10">
    <source>
        <dbReference type="SMART" id="SM01083"/>
    </source>
</evidence>